<reference evidence="6" key="1">
    <citation type="submission" date="2016-11" db="UniProtKB">
        <authorList>
            <consortium name="WormBaseParasite"/>
        </authorList>
    </citation>
    <scope>IDENTIFICATION</scope>
</reference>
<evidence type="ECO:0000256" key="2">
    <source>
        <dbReference type="SAM" id="Phobius"/>
    </source>
</evidence>
<feature type="chain" id="PRO_5009309613" evidence="3">
    <location>
        <begin position="19"/>
        <end position="911"/>
    </location>
</feature>
<organism evidence="5 6">
    <name type="scientific">Caenorhabditis tropicalis</name>
    <dbReference type="NCBI Taxonomy" id="1561998"/>
    <lineage>
        <taxon>Eukaryota</taxon>
        <taxon>Metazoa</taxon>
        <taxon>Ecdysozoa</taxon>
        <taxon>Nematoda</taxon>
        <taxon>Chromadorea</taxon>
        <taxon>Rhabditida</taxon>
        <taxon>Rhabditina</taxon>
        <taxon>Rhabditomorpha</taxon>
        <taxon>Rhabditoidea</taxon>
        <taxon>Rhabditidae</taxon>
        <taxon>Peloderinae</taxon>
        <taxon>Caenorhabditis</taxon>
    </lineage>
</organism>
<feature type="compositionally biased region" description="Basic and acidic residues" evidence="1">
    <location>
        <begin position="780"/>
        <end position="793"/>
    </location>
</feature>
<evidence type="ECO:0000256" key="3">
    <source>
        <dbReference type="SAM" id="SignalP"/>
    </source>
</evidence>
<feature type="region of interest" description="Disordered" evidence="1">
    <location>
        <begin position="765"/>
        <end position="852"/>
    </location>
</feature>
<keyword evidence="2" id="KW-1133">Transmembrane helix</keyword>
<dbReference type="PANTHER" id="PTHR31227:SF1">
    <property type="entry name" value="DOMAIN OF UNKNOWN FUNCTION WSN DOMAIN-CONTAINING PROTEIN"/>
    <property type="match status" value="1"/>
</dbReference>
<keyword evidence="2" id="KW-0812">Transmembrane</keyword>
<keyword evidence="5" id="KW-1185">Reference proteome</keyword>
<dbReference type="SMART" id="SM00453">
    <property type="entry name" value="WSN"/>
    <property type="match status" value="1"/>
</dbReference>
<evidence type="ECO:0000313" key="6">
    <source>
        <dbReference type="WBParaSite" id="Csp11.Scaffold630.g20289.t1"/>
    </source>
</evidence>
<protein>
    <submittedName>
        <fullName evidence="6">WSN domain-containing protein</fullName>
    </submittedName>
</protein>
<dbReference type="WBParaSite" id="Csp11.Scaffold630.g20289.t1">
    <property type="protein sequence ID" value="Csp11.Scaffold630.g20289.t1"/>
    <property type="gene ID" value="Csp11.Scaffold630.g20289"/>
</dbReference>
<feature type="compositionally biased region" description="Basic and acidic residues" evidence="1">
    <location>
        <begin position="900"/>
        <end position="911"/>
    </location>
</feature>
<evidence type="ECO:0000259" key="4">
    <source>
        <dbReference type="SMART" id="SM00453"/>
    </source>
</evidence>
<feature type="transmembrane region" description="Helical" evidence="2">
    <location>
        <begin position="721"/>
        <end position="744"/>
    </location>
</feature>
<dbReference type="InterPro" id="IPR003125">
    <property type="entry name" value="WSN"/>
</dbReference>
<feature type="compositionally biased region" description="Polar residues" evidence="1">
    <location>
        <begin position="768"/>
        <end position="779"/>
    </location>
</feature>
<feature type="domain" description="Domain of unknown function WSN" evidence="4">
    <location>
        <begin position="35"/>
        <end position="103"/>
    </location>
</feature>
<dbReference type="PANTHER" id="PTHR31227">
    <property type="entry name" value="PROTEIN CBG15697"/>
    <property type="match status" value="1"/>
</dbReference>
<feature type="signal peptide" evidence="3">
    <location>
        <begin position="1"/>
        <end position="18"/>
    </location>
</feature>
<accession>A0A1I7UXD5</accession>
<keyword evidence="3" id="KW-0732">Signal</keyword>
<sequence>MFWLLFSVICIGVADISSLEEPPQLTFVSGVSSDNDATLVVDRLSRTARVMTAASLRTSLSDGSAPVDEVIAELMNVGGTDFKSLENMDISKVNSFVDGLKGATFDASTNSLSDAITDMSKMRDLWKSIGSLKDIPDEATYKTLSETIKKIDTSVLTTTITNIIDLNNDQKIDELKKLLTEIEKTKKMADYEKISEVLNSMNVYSMISQLLSLSKTSQMKEDKYPDSVKSAIASNLDLLSKLSSSDKVFQAIVNVVSLEYESRPFKRNYTSGFINGFEDLEKMAIDIKDPWMVEQMHPGTKIDVITDLSQLSDPMNSLRSQWRKVSTPTLFENVNRVLGLHSILFQGGSSKTEESLTSVIQWSTSCNMPDLDDVYGTSISRLFLKVQKVRRKIDALISIHSLSNEIKDITGSASIDNRKLKKILVVLQTQQDILEEGGALRKADIEVVSASQITHLKSDSNFGNFEAALKCLSNENKEFEEWRRRVNVVNRVKDLQNSPAVLDSVKQGVNALSKEFGPLASIRSSIEKMKENGDLEALKTLKDLDKSIKVFGESVYAIDLAKKLVERSDHFESFVVDGNTFEAEFPSEFGFFEDIVKEINTFFSGLKGWLNQMKIDGNAKLADFSSLFAKLNKINSLSLRKEETKDAINEIKNSQKDQKTRRFLENFESSLSELSRLDLEFSRFESSIKAMPQAIKDVSSFLAEEHSSTSSIGQWLSDNSLFIIVALFVLLLVFVVLLVIMLCFPEQAKTLQGFAAKVKCCRKKNHPGSATPQSTPGKTTSKDKERTASKDGRPGTSASPAVSTPGIADVSSAPPRRGNGNRPTGTASEIDGRDAASTGSGDTASIVFGAPPPEILARGNPLATSRDSSVVEPPVAAVNGESRQPGMDTADHTVGAPTIEDAKSTVFDKEK</sequence>
<dbReference type="STRING" id="1561998.A0A1I7UXD5"/>
<dbReference type="Proteomes" id="UP000095282">
    <property type="component" value="Unplaced"/>
</dbReference>
<dbReference type="AlphaFoldDB" id="A0A1I7UXD5"/>
<dbReference type="eggNOG" id="ENOG502QSI5">
    <property type="taxonomic scope" value="Eukaryota"/>
</dbReference>
<feature type="region of interest" description="Disordered" evidence="1">
    <location>
        <begin position="878"/>
        <end position="911"/>
    </location>
</feature>
<keyword evidence="2" id="KW-0472">Membrane</keyword>
<evidence type="ECO:0000313" key="5">
    <source>
        <dbReference type="Proteomes" id="UP000095282"/>
    </source>
</evidence>
<name>A0A1I7UXD5_9PELO</name>
<evidence type="ECO:0000256" key="1">
    <source>
        <dbReference type="SAM" id="MobiDB-lite"/>
    </source>
</evidence>
<proteinExistence type="predicted"/>
<dbReference type="Pfam" id="PF02206">
    <property type="entry name" value="WSN"/>
    <property type="match status" value="1"/>
</dbReference>